<evidence type="ECO:0000313" key="4">
    <source>
        <dbReference type="RefSeq" id="XP_052126871.1"/>
    </source>
</evidence>
<reference evidence="3 4" key="1">
    <citation type="submission" date="2025-04" db="UniProtKB">
        <authorList>
            <consortium name="RefSeq"/>
        </authorList>
    </citation>
    <scope>IDENTIFICATION</scope>
    <source>
        <tissue evidence="3 4">Whole organism</tissue>
    </source>
</reference>
<dbReference type="GeneID" id="127750155"/>
<dbReference type="KEGG" id="foc:127750155"/>
<organism evidence="2 5">
    <name type="scientific">Frankliniella occidentalis</name>
    <name type="common">Western flower thrips</name>
    <name type="synonym">Euthrips occidentalis</name>
    <dbReference type="NCBI Taxonomy" id="133901"/>
    <lineage>
        <taxon>Eukaryota</taxon>
        <taxon>Metazoa</taxon>
        <taxon>Ecdysozoa</taxon>
        <taxon>Arthropoda</taxon>
        <taxon>Hexapoda</taxon>
        <taxon>Insecta</taxon>
        <taxon>Pterygota</taxon>
        <taxon>Neoptera</taxon>
        <taxon>Paraneoptera</taxon>
        <taxon>Thysanoptera</taxon>
        <taxon>Terebrantia</taxon>
        <taxon>Thripoidea</taxon>
        <taxon>Thripidae</taxon>
        <taxon>Frankliniella</taxon>
    </lineage>
</organism>
<dbReference type="RefSeq" id="XP_052126872.1">
    <property type="nucleotide sequence ID" value="XM_052270912.1"/>
</dbReference>
<keyword evidence="2" id="KW-1185">Reference proteome</keyword>
<protein>
    <submittedName>
        <fullName evidence="3 4">Uncharacterized protein LOC127750155</fullName>
    </submittedName>
</protein>
<evidence type="ECO:0000256" key="1">
    <source>
        <dbReference type="SAM" id="Phobius"/>
    </source>
</evidence>
<dbReference type="Proteomes" id="UP000504606">
    <property type="component" value="Unplaced"/>
</dbReference>
<evidence type="ECO:0000313" key="5">
    <source>
        <dbReference type="RefSeq" id="XP_052126872.1"/>
    </source>
</evidence>
<dbReference type="RefSeq" id="XP_052126871.1">
    <property type="nucleotide sequence ID" value="XM_052270911.1"/>
</dbReference>
<evidence type="ECO:0000313" key="2">
    <source>
        <dbReference type="Proteomes" id="UP000504606"/>
    </source>
</evidence>
<gene>
    <name evidence="3 4 5" type="primary">LOC127750155</name>
</gene>
<dbReference type="RefSeq" id="XP_052126870.1">
    <property type="nucleotide sequence ID" value="XM_052270910.1"/>
</dbReference>
<keyword evidence="1" id="KW-1133">Transmembrane helix</keyword>
<sequence>MSSTIMEDAVYLLNSLLLGEDPTVEDFILLVGTCVAFIAFILWCCFPVAPKDSPGYRRADPSYIN</sequence>
<feature type="transmembrane region" description="Helical" evidence="1">
    <location>
        <begin position="27"/>
        <end position="49"/>
    </location>
</feature>
<name>A0A9C6WSU1_FRAOC</name>
<dbReference type="AlphaFoldDB" id="A0A9C6WSU1"/>
<proteinExistence type="predicted"/>
<accession>A0A9C6WSU1</accession>
<dbReference type="OrthoDB" id="6344485at2759"/>
<keyword evidence="1" id="KW-0472">Membrane</keyword>
<keyword evidence="1" id="KW-0812">Transmembrane</keyword>
<evidence type="ECO:0000313" key="3">
    <source>
        <dbReference type="RefSeq" id="XP_052126870.1"/>
    </source>
</evidence>